<dbReference type="FunFam" id="2.160.20.10:FF:000013">
    <property type="entry name" value="Pectinesterase"/>
    <property type="match status" value="1"/>
</dbReference>
<dbReference type="InterPro" id="IPR000070">
    <property type="entry name" value="Pectinesterase_cat"/>
</dbReference>
<reference evidence="10" key="1">
    <citation type="journal article" date="2019" name="Sci. Rep.">
        <title>Draft genome of Tanacetum cinerariifolium, the natural source of mosquito coil.</title>
        <authorList>
            <person name="Yamashiro T."/>
            <person name="Shiraishi A."/>
            <person name="Satake H."/>
            <person name="Nakayama K."/>
        </authorList>
    </citation>
    <scope>NUCLEOTIDE SEQUENCE</scope>
</reference>
<dbReference type="GO" id="GO:0030599">
    <property type="term" value="F:pectinesterase activity"/>
    <property type="evidence" value="ECO:0007669"/>
    <property type="project" value="UniProtKB-EC"/>
</dbReference>
<evidence type="ECO:0000313" key="10">
    <source>
        <dbReference type="EMBL" id="GEU67303.1"/>
    </source>
</evidence>
<evidence type="ECO:0000256" key="8">
    <source>
        <dbReference type="ARBA" id="ARBA00057335"/>
    </source>
</evidence>
<comment type="function">
    <text evidence="8">Acts in the modification of cell walls via demethylesterification of cell wall pectin.</text>
</comment>
<sequence length="649" mass="72138">MHIITRAVPFLGIDDDQMDQRETRTSRSEFISSLMKCTAAILQLAYDTVPDVLDEYLQMRDKTSRLSLDHVCNSAMENFGPEYLRKTVVTNVVKLYWHHEEMRGFPGISDVCSSTHVSSSTTDTAVLIVVDQSGKGDYRSIREAINAVPSKNSELIYISIKPGIYREKLVVPADKPFITLSGTDASNTIITWNDGGQIFDSATLSVMASDFVAIALTIQNTFGTRGKGIALRVSADKAAFYGCRILSYQDTLLDDYGRHYYYNCYIEGATDFICGNAASFFESCQLHSLAKAFGILTAQHRNSPSENTGFIFSGCNITGLPGGTDLGRPWGPYSRVVFGNTFMSNTVSPEGWRDWDDPRAQRTVYYGEYNCYGPGANRAKRVGWSRELSRDQIAPFLNRDIIGARSWLRPIPTHFKKRGPHHAIGKDVPFILTVKPSGNVDEAPIVNEDSVEINDKSGGIDVHDPVVATKSNQLLDDVDSPFKEVIDVRPDLYQIMNMSEENLVKVNDRASLKTGFGVVGRKKKPDAAVESSYEHQQSTTPPLAKSLSRKYTFLAVCQVVHCASSLSFLTANGLNILKSIDKGPFQMGTFRETLCEGEEGAFHLGPERPRVYSDLAPKDKERYNADIRATNISASRVTKRHLRSHQSLH</sequence>
<keyword evidence="4" id="KW-0378">Hydrolase</keyword>
<comment type="similarity">
    <text evidence="2">Belongs to the pectinesterase family.</text>
</comment>
<dbReference type="Gene3D" id="2.160.20.10">
    <property type="entry name" value="Single-stranded right-handed beta-helix, Pectin lyase-like"/>
    <property type="match status" value="1"/>
</dbReference>
<dbReference type="EC" id="3.1.1.11" evidence="3"/>
<evidence type="ECO:0000256" key="6">
    <source>
        <dbReference type="ARBA" id="ARBA00023180"/>
    </source>
</evidence>
<dbReference type="InterPro" id="IPR012334">
    <property type="entry name" value="Pectin_lyas_fold"/>
</dbReference>
<name>A0A6L2LZT4_TANCI</name>
<dbReference type="UniPathway" id="UPA00545">
    <property type="reaction ID" value="UER00823"/>
</dbReference>
<comment type="catalytic activity">
    <reaction evidence="7">
        <text>[(1-&gt;4)-alpha-D-galacturonosyl methyl ester](n) + n H2O = [(1-&gt;4)-alpha-D-galacturonosyl](n) + n methanol + n H(+)</text>
        <dbReference type="Rhea" id="RHEA:22380"/>
        <dbReference type="Rhea" id="RHEA-COMP:14570"/>
        <dbReference type="Rhea" id="RHEA-COMP:14573"/>
        <dbReference type="ChEBI" id="CHEBI:15377"/>
        <dbReference type="ChEBI" id="CHEBI:15378"/>
        <dbReference type="ChEBI" id="CHEBI:17790"/>
        <dbReference type="ChEBI" id="CHEBI:140522"/>
        <dbReference type="ChEBI" id="CHEBI:140523"/>
        <dbReference type="EC" id="3.1.1.11"/>
    </reaction>
</comment>
<evidence type="ECO:0000256" key="7">
    <source>
        <dbReference type="ARBA" id="ARBA00047928"/>
    </source>
</evidence>
<keyword evidence="5" id="KW-0063">Aspartyl esterase</keyword>
<protein>
    <recommendedName>
        <fullName evidence="3">pectinesterase</fullName>
        <ecNumber evidence="3">3.1.1.11</ecNumber>
    </recommendedName>
</protein>
<dbReference type="PANTHER" id="PTHR31321:SF72">
    <property type="entry name" value="PECTINESTERASE 11-RELATED"/>
    <property type="match status" value="1"/>
</dbReference>
<dbReference type="GO" id="GO:0042545">
    <property type="term" value="P:cell wall modification"/>
    <property type="evidence" value="ECO:0007669"/>
    <property type="project" value="InterPro"/>
</dbReference>
<dbReference type="SUPFAM" id="SSF51126">
    <property type="entry name" value="Pectin lyase-like"/>
    <property type="match status" value="1"/>
</dbReference>
<dbReference type="Pfam" id="PF01095">
    <property type="entry name" value="Pectinesterase"/>
    <property type="match status" value="1"/>
</dbReference>
<feature type="domain" description="Pectinesterase catalytic" evidence="9">
    <location>
        <begin position="128"/>
        <end position="386"/>
    </location>
</feature>
<proteinExistence type="inferred from homology"/>
<keyword evidence="6" id="KW-0325">Glycoprotein</keyword>
<evidence type="ECO:0000256" key="5">
    <source>
        <dbReference type="ARBA" id="ARBA00023085"/>
    </source>
</evidence>
<comment type="pathway">
    <text evidence="1">Glycan metabolism; pectin degradation; 2-dehydro-3-deoxy-D-gluconate from pectin: step 1/5.</text>
</comment>
<dbReference type="AlphaFoldDB" id="A0A6L2LZT4"/>
<evidence type="ECO:0000256" key="4">
    <source>
        <dbReference type="ARBA" id="ARBA00022801"/>
    </source>
</evidence>
<evidence type="ECO:0000256" key="2">
    <source>
        <dbReference type="ARBA" id="ARBA00008891"/>
    </source>
</evidence>
<dbReference type="EMBL" id="BKCJ010005539">
    <property type="protein sequence ID" value="GEU67303.1"/>
    <property type="molecule type" value="Genomic_DNA"/>
</dbReference>
<accession>A0A6L2LZT4</accession>
<gene>
    <name evidence="10" type="ORF">Tci_039281</name>
</gene>
<evidence type="ECO:0000256" key="3">
    <source>
        <dbReference type="ARBA" id="ARBA00013229"/>
    </source>
</evidence>
<dbReference type="PANTHER" id="PTHR31321">
    <property type="entry name" value="ACYL-COA THIOESTER HYDROLASE YBHC-RELATED"/>
    <property type="match status" value="1"/>
</dbReference>
<evidence type="ECO:0000259" key="9">
    <source>
        <dbReference type="Pfam" id="PF01095"/>
    </source>
</evidence>
<comment type="caution">
    <text evidence="10">The sequence shown here is derived from an EMBL/GenBank/DDBJ whole genome shotgun (WGS) entry which is preliminary data.</text>
</comment>
<organism evidence="10">
    <name type="scientific">Tanacetum cinerariifolium</name>
    <name type="common">Dalmatian daisy</name>
    <name type="synonym">Chrysanthemum cinerariifolium</name>
    <dbReference type="NCBI Taxonomy" id="118510"/>
    <lineage>
        <taxon>Eukaryota</taxon>
        <taxon>Viridiplantae</taxon>
        <taxon>Streptophyta</taxon>
        <taxon>Embryophyta</taxon>
        <taxon>Tracheophyta</taxon>
        <taxon>Spermatophyta</taxon>
        <taxon>Magnoliopsida</taxon>
        <taxon>eudicotyledons</taxon>
        <taxon>Gunneridae</taxon>
        <taxon>Pentapetalae</taxon>
        <taxon>asterids</taxon>
        <taxon>campanulids</taxon>
        <taxon>Asterales</taxon>
        <taxon>Asteraceae</taxon>
        <taxon>Asteroideae</taxon>
        <taxon>Anthemideae</taxon>
        <taxon>Anthemidinae</taxon>
        <taxon>Tanacetum</taxon>
    </lineage>
</organism>
<evidence type="ECO:0000256" key="1">
    <source>
        <dbReference type="ARBA" id="ARBA00005184"/>
    </source>
</evidence>
<dbReference type="InterPro" id="IPR011050">
    <property type="entry name" value="Pectin_lyase_fold/virulence"/>
</dbReference>
<dbReference type="GO" id="GO:0045490">
    <property type="term" value="P:pectin catabolic process"/>
    <property type="evidence" value="ECO:0007669"/>
    <property type="project" value="UniProtKB-UniPathway"/>
</dbReference>